<dbReference type="STRING" id="1792845.BC343_06700"/>
<protein>
    <submittedName>
        <fullName evidence="1">Uncharacterized protein</fullName>
    </submittedName>
</protein>
<dbReference type="RefSeq" id="WP_078348584.1">
    <property type="nucleotide sequence ID" value="NZ_MBTF01000012.1"/>
</dbReference>
<organism evidence="1 2">
    <name type="scientific">Mucilaginibacter pedocola</name>
    <dbReference type="NCBI Taxonomy" id="1792845"/>
    <lineage>
        <taxon>Bacteria</taxon>
        <taxon>Pseudomonadati</taxon>
        <taxon>Bacteroidota</taxon>
        <taxon>Sphingobacteriia</taxon>
        <taxon>Sphingobacteriales</taxon>
        <taxon>Sphingobacteriaceae</taxon>
        <taxon>Mucilaginibacter</taxon>
    </lineage>
</organism>
<proteinExistence type="predicted"/>
<gene>
    <name evidence="1" type="ORF">BC343_06700</name>
</gene>
<keyword evidence="2" id="KW-1185">Reference proteome</keyword>
<dbReference type="AlphaFoldDB" id="A0A1S9PFX9"/>
<evidence type="ECO:0000313" key="1">
    <source>
        <dbReference type="EMBL" id="OOQ59829.1"/>
    </source>
</evidence>
<evidence type="ECO:0000313" key="2">
    <source>
        <dbReference type="Proteomes" id="UP000189739"/>
    </source>
</evidence>
<name>A0A1S9PFX9_9SPHI</name>
<dbReference type="EMBL" id="MBTF01000012">
    <property type="protein sequence ID" value="OOQ59829.1"/>
    <property type="molecule type" value="Genomic_DNA"/>
</dbReference>
<reference evidence="1 2" key="1">
    <citation type="submission" date="2016-07" db="EMBL/GenBank/DDBJ databases">
        <title>Genomic analysis of zinc-resistant bacterium Mucilaginibacter pedocola TBZ30.</title>
        <authorList>
            <person name="Huang J."/>
            <person name="Tang J."/>
        </authorList>
    </citation>
    <scope>NUCLEOTIDE SEQUENCE [LARGE SCALE GENOMIC DNA]</scope>
    <source>
        <strain evidence="1 2">TBZ30</strain>
    </source>
</reference>
<comment type="caution">
    <text evidence="1">The sequence shown here is derived from an EMBL/GenBank/DDBJ whole genome shotgun (WGS) entry which is preliminary data.</text>
</comment>
<dbReference type="Proteomes" id="UP000189739">
    <property type="component" value="Unassembled WGS sequence"/>
</dbReference>
<sequence length="65" mass="7474">MLEFVTANHRLPGNALPKFVPVKQLQMKKSVASKRRIDLEQLIKAGVQLTMLIQAIDHLLRHFQI</sequence>
<accession>A0A1S9PFX9</accession>